<dbReference type="GO" id="GO:0004560">
    <property type="term" value="F:alpha-L-fucosidase activity"/>
    <property type="evidence" value="ECO:0007669"/>
    <property type="project" value="TreeGrafter"/>
</dbReference>
<sequence length="642" mass="72324">VKAADVLGVDKEFRDRVAGERDRLLWPGIGSFGQLMEWMEEQPGEKTDHHRHTSHLFGVYPGHQFNWETTPTLANASLVSLNARGIDPKSDVREWSFAWRTAIYARLMDAENAYHLLRELLSARNTCPNMFGLHPPMQIDGNFGITAAVAEMLVQSHAEVVELLPALPRDWTAGHAKEYHGHDFGDYQKLGNIIINLPEHKVNTQYMRALDIGDAVTTVQYESNGVQYKREYFVSHVSDVLVGQLTADKGKAYTGRIELQDSHKLTANAVNNTIEINGNLENGLRFAWKVLAKHTGGTLKVNGTVIEFNGCDALTLIVSAGTDYVFDDSKKFKSGEDPAVSVNALIGKASEKSYETLRTEHVSDFHTLFNRVDVDLGESSAQQTALPTVKRKVEAVATFDPDFEEMFFQFGRYLMISSSRTSLPANLQGLWNDANTPPWHSDYHADINVQMNYWPTETTNLGECHLPLFNLIRSQLSVWRKQTRASDLLLTPEGRHSSKGVAVSGVHNVYGGMGLISMGGHQDWDKTVTAWYAQHFWEHYAFGLNYTYLKDVAYPYLKEVVEFWDEHLKTVTNGTKQQLGKLVVPKGWSPEHGPVEDGCSYNQEIVWDLYTNYVKAADVLGVDKEFRDRVAGERDRLLWPGI</sequence>
<dbReference type="InterPro" id="IPR027414">
    <property type="entry name" value="GH95_N_dom"/>
</dbReference>
<dbReference type="InterPro" id="IPR008928">
    <property type="entry name" value="6-hairpin_glycosidase_sf"/>
</dbReference>
<dbReference type="InterPro" id="IPR012341">
    <property type="entry name" value="6hp_glycosidase-like_sf"/>
</dbReference>
<dbReference type="EMBL" id="CAJPVJ010012899">
    <property type="protein sequence ID" value="CAG2174566.1"/>
    <property type="molecule type" value="Genomic_DNA"/>
</dbReference>
<accession>A0A7R9QSZ1</accession>
<dbReference type="PANTHER" id="PTHR31084">
    <property type="entry name" value="ALPHA-L-FUCOSIDASE 2"/>
    <property type="match status" value="1"/>
</dbReference>
<dbReference type="Proteomes" id="UP000728032">
    <property type="component" value="Unassembled WGS sequence"/>
</dbReference>
<keyword evidence="4" id="KW-1185">Reference proteome</keyword>
<feature type="non-terminal residue" evidence="3">
    <location>
        <position position="1"/>
    </location>
</feature>
<dbReference type="Gene3D" id="1.50.10.10">
    <property type="match status" value="2"/>
</dbReference>
<evidence type="ECO:0000259" key="2">
    <source>
        <dbReference type="Pfam" id="PF22124"/>
    </source>
</evidence>
<dbReference type="Pfam" id="PF14498">
    <property type="entry name" value="Glyco_hyd_65N_2"/>
    <property type="match status" value="1"/>
</dbReference>
<evidence type="ECO:0008006" key="5">
    <source>
        <dbReference type="Google" id="ProtNLM"/>
    </source>
</evidence>
<proteinExistence type="predicted"/>
<name>A0A7R9QSZ1_9ACAR</name>
<feature type="non-terminal residue" evidence="3">
    <location>
        <position position="642"/>
    </location>
</feature>
<evidence type="ECO:0000313" key="4">
    <source>
        <dbReference type="Proteomes" id="UP000728032"/>
    </source>
</evidence>
<evidence type="ECO:0000313" key="3">
    <source>
        <dbReference type="EMBL" id="CAD7657380.1"/>
    </source>
</evidence>
<dbReference type="SUPFAM" id="SSF48208">
    <property type="entry name" value="Six-hairpin glycosidases"/>
    <property type="match status" value="2"/>
</dbReference>
<organism evidence="3">
    <name type="scientific">Oppiella nova</name>
    <dbReference type="NCBI Taxonomy" id="334625"/>
    <lineage>
        <taxon>Eukaryota</taxon>
        <taxon>Metazoa</taxon>
        <taxon>Ecdysozoa</taxon>
        <taxon>Arthropoda</taxon>
        <taxon>Chelicerata</taxon>
        <taxon>Arachnida</taxon>
        <taxon>Acari</taxon>
        <taxon>Acariformes</taxon>
        <taxon>Sarcoptiformes</taxon>
        <taxon>Oribatida</taxon>
        <taxon>Brachypylina</taxon>
        <taxon>Oppioidea</taxon>
        <taxon>Oppiidae</taxon>
        <taxon>Oppiella</taxon>
    </lineage>
</organism>
<dbReference type="OrthoDB" id="10028344at2759"/>
<gene>
    <name evidence="3" type="ORF">ONB1V03_LOCUS14010</name>
</gene>
<dbReference type="GO" id="GO:0005975">
    <property type="term" value="P:carbohydrate metabolic process"/>
    <property type="evidence" value="ECO:0007669"/>
    <property type="project" value="InterPro"/>
</dbReference>
<evidence type="ECO:0000259" key="1">
    <source>
        <dbReference type="Pfam" id="PF14498"/>
    </source>
</evidence>
<dbReference type="PANTHER" id="PTHR31084:SF19">
    <property type="entry name" value="GLYCOSYL HYDROLASE FAMILY 95 N-TERMINAL DOMAIN-CONTAINING PROTEIN"/>
    <property type="match status" value="1"/>
</dbReference>
<feature type="domain" description="Glycosyl hydrolase family 95 catalytic" evidence="2">
    <location>
        <begin position="2"/>
        <end position="153"/>
    </location>
</feature>
<dbReference type="InterPro" id="IPR054363">
    <property type="entry name" value="GH95_cat"/>
</dbReference>
<dbReference type="AlphaFoldDB" id="A0A7R9QSZ1"/>
<reference evidence="3" key="1">
    <citation type="submission" date="2020-11" db="EMBL/GenBank/DDBJ databases">
        <authorList>
            <person name="Tran Van P."/>
        </authorList>
    </citation>
    <scope>NUCLEOTIDE SEQUENCE</scope>
</reference>
<protein>
    <recommendedName>
        <fullName evidence="5">Glycosyl hydrolase family 95 N-terminal domain-containing protein</fullName>
    </recommendedName>
</protein>
<feature type="domain" description="Glycosyl hydrolase family 95 catalytic" evidence="2">
    <location>
        <begin position="353"/>
        <end position="637"/>
    </location>
</feature>
<feature type="domain" description="Glycosyl hydrolase family 95 N-terminal" evidence="1">
    <location>
        <begin position="179"/>
        <end position="325"/>
    </location>
</feature>
<dbReference type="EMBL" id="OC927724">
    <property type="protein sequence ID" value="CAD7657380.1"/>
    <property type="molecule type" value="Genomic_DNA"/>
</dbReference>
<dbReference type="Pfam" id="PF22124">
    <property type="entry name" value="Glyco_hydro_95_cat"/>
    <property type="match status" value="2"/>
</dbReference>